<feature type="non-terminal residue" evidence="2">
    <location>
        <position position="1"/>
    </location>
</feature>
<protein>
    <recommendedName>
        <fullName evidence="1">Reverse transcriptase domain-containing protein</fullName>
    </recommendedName>
</protein>
<accession>A0AAW4HK06</accession>
<evidence type="ECO:0000313" key="3">
    <source>
        <dbReference type="Proteomes" id="UP000664056"/>
    </source>
</evidence>
<reference evidence="2" key="1">
    <citation type="submission" date="2021-03" db="EMBL/GenBank/DDBJ databases">
        <title>Study of the foodborne Vibrio vulnificus isolates from China.</title>
        <authorList>
            <person name="Zheng Z."/>
            <person name="Ye L."/>
        </authorList>
    </citation>
    <scope>NUCLEOTIDE SEQUENCE</scope>
    <source>
        <strain evidence="2">Vv1582</strain>
    </source>
</reference>
<dbReference type="Proteomes" id="UP000664056">
    <property type="component" value="Unassembled WGS sequence"/>
</dbReference>
<name>A0AAW4HK06_VIBVL</name>
<proteinExistence type="predicted"/>
<evidence type="ECO:0000313" key="2">
    <source>
        <dbReference type="EMBL" id="MBN8124792.1"/>
    </source>
</evidence>
<dbReference type="AlphaFoldDB" id="A0AAW4HK06"/>
<feature type="non-terminal residue" evidence="2">
    <location>
        <position position="86"/>
    </location>
</feature>
<organism evidence="2 3">
    <name type="scientific">Vibrio vulnificus</name>
    <dbReference type="NCBI Taxonomy" id="672"/>
    <lineage>
        <taxon>Bacteria</taxon>
        <taxon>Pseudomonadati</taxon>
        <taxon>Pseudomonadota</taxon>
        <taxon>Gammaproteobacteria</taxon>
        <taxon>Vibrionales</taxon>
        <taxon>Vibrionaceae</taxon>
        <taxon>Vibrio</taxon>
    </lineage>
</organism>
<sequence>LLFVVVMEYLSRTLQLRCTSPFSYHVGCRDLGITHVMFADDLFCFSKGDRQSVQILCDCLDHFYRVSGLQLNAAKSKIFFSGVDDV</sequence>
<dbReference type="InterPro" id="IPR000477">
    <property type="entry name" value="RT_dom"/>
</dbReference>
<feature type="domain" description="Reverse transcriptase" evidence="1">
    <location>
        <begin position="1"/>
        <end position="79"/>
    </location>
</feature>
<evidence type="ECO:0000259" key="1">
    <source>
        <dbReference type="Pfam" id="PF00078"/>
    </source>
</evidence>
<comment type="caution">
    <text evidence="2">The sequence shown here is derived from an EMBL/GenBank/DDBJ whole genome shotgun (WGS) entry which is preliminary data.</text>
</comment>
<gene>
    <name evidence="2" type="ORF">J0J18_24175</name>
</gene>
<dbReference type="Pfam" id="PF00078">
    <property type="entry name" value="RVT_1"/>
    <property type="match status" value="1"/>
</dbReference>
<dbReference type="EMBL" id="JAFKOQ010000231">
    <property type="protein sequence ID" value="MBN8124792.1"/>
    <property type="molecule type" value="Genomic_DNA"/>
</dbReference>